<organism evidence="2">
    <name type="scientific">Soybean yellow mottle mosaic virus</name>
    <dbReference type="NCBI Taxonomy" id="578361"/>
    <lineage>
        <taxon>Viruses</taxon>
        <taxon>Riboviria</taxon>
        <taxon>Orthornavirae</taxon>
        <taxon>Kitrinoviricota</taxon>
        <taxon>Tolucaviricetes</taxon>
        <taxon>Tolivirales</taxon>
        <taxon>Tombusviridae</taxon>
        <taxon>Procedovirinae</taxon>
        <taxon>Gammacarmovirus</taxon>
        <taxon>Gammacarmovirus glycinis</taxon>
    </lineage>
</organism>
<accession>A0A7D5LTF9</accession>
<evidence type="ECO:0000256" key="1">
    <source>
        <dbReference type="SAM" id="Phobius"/>
    </source>
</evidence>
<reference evidence="2" key="1">
    <citation type="submission" date="2020-06" db="EMBL/GenBank/DDBJ databases">
        <title>Soybean yellow mottle mosaic virus isolate GAWO-p.</title>
        <authorList>
            <person name="Jo Y."/>
            <person name="Cho W.K."/>
        </authorList>
    </citation>
    <scope>NUCLEOTIDE SEQUENCE</scope>
    <source>
        <strain evidence="2">GAWO-p</strain>
    </source>
</reference>
<name>A0A7D5LTF9_9TOMB</name>
<keyword evidence="1" id="KW-0812">Transmembrane</keyword>
<evidence type="ECO:0000313" key="2">
    <source>
        <dbReference type="EMBL" id="QLG97022.1"/>
    </source>
</evidence>
<keyword evidence="1" id="KW-0472">Membrane</keyword>
<dbReference type="EMBL" id="MT603845">
    <property type="protein sequence ID" value="QLG97022.1"/>
    <property type="molecule type" value="Genomic_RNA"/>
</dbReference>
<proteinExistence type="predicted"/>
<feature type="transmembrane region" description="Helical" evidence="1">
    <location>
        <begin position="7"/>
        <end position="24"/>
    </location>
</feature>
<protein>
    <submittedName>
        <fullName evidence="2">P10 protein</fullName>
    </submittedName>
</protein>
<sequence length="94" mass="10307">MPSTRHEVNHLAVITGVILLLWHIRSQSILILIFDVIAPRVTNITSAILLAIFYCYSNSTASIPYISQPVTNSSTSKIVYIAVGTNPVSVSKHE</sequence>
<keyword evidence="1" id="KW-1133">Transmembrane helix</keyword>
<feature type="transmembrane region" description="Helical" evidence="1">
    <location>
        <begin position="30"/>
        <end position="56"/>
    </location>
</feature>